<dbReference type="PROSITE" id="PS51257">
    <property type="entry name" value="PROKAR_LIPOPROTEIN"/>
    <property type="match status" value="1"/>
</dbReference>
<dbReference type="Gene3D" id="2.30.30.40">
    <property type="entry name" value="SH3 Domains"/>
    <property type="match status" value="1"/>
</dbReference>
<protein>
    <recommendedName>
        <fullName evidence="1">SH3b domain-containing protein</fullName>
    </recommendedName>
</protein>
<dbReference type="EMBL" id="FOXV01000005">
    <property type="protein sequence ID" value="SFQ41181.1"/>
    <property type="molecule type" value="Genomic_DNA"/>
</dbReference>
<dbReference type="STRING" id="93684.SAMN05421853_105101"/>
<dbReference type="Proteomes" id="UP000243106">
    <property type="component" value="Unassembled WGS sequence"/>
</dbReference>
<accession>A0A1I5YAD4</accession>
<name>A0A1I5YAD4_9RHOB</name>
<feature type="domain" description="SH3b" evidence="1">
    <location>
        <begin position="42"/>
        <end position="97"/>
    </location>
</feature>
<proteinExistence type="predicted"/>
<evidence type="ECO:0000313" key="2">
    <source>
        <dbReference type="EMBL" id="SFQ41181.1"/>
    </source>
</evidence>
<dbReference type="Pfam" id="PF08239">
    <property type="entry name" value="SH3_3"/>
    <property type="match status" value="1"/>
</dbReference>
<sequence>MRGALPLTLLFGVLAGCGGPVAEAVDFRERFEVYGVEEDDMLKLRGGPGIGFDVYAGLPNGTILRVDSCQQTGGTRWCKVALDRAPGLTGHVSAAYLREL</sequence>
<dbReference type="RefSeq" id="WP_093010741.1">
    <property type="nucleotide sequence ID" value="NZ_FOXV01000005.1"/>
</dbReference>
<gene>
    <name evidence="2" type="ORF">SAMN05421853_105101</name>
</gene>
<dbReference type="AlphaFoldDB" id="A0A1I5YAD4"/>
<keyword evidence="3" id="KW-1185">Reference proteome</keyword>
<reference evidence="3" key="1">
    <citation type="submission" date="2016-10" db="EMBL/GenBank/DDBJ databases">
        <authorList>
            <person name="Varghese N."/>
            <person name="Submissions S."/>
        </authorList>
    </citation>
    <scope>NUCLEOTIDE SEQUENCE [LARGE SCALE GENOMIC DNA]</scope>
    <source>
        <strain evidence="3">JCM 10271</strain>
    </source>
</reference>
<evidence type="ECO:0000259" key="1">
    <source>
        <dbReference type="Pfam" id="PF08239"/>
    </source>
</evidence>
<organism evidence="2 3">
    <name type="scientific">Roseivivax halotolerans</name>
    <dbReference type="NCBI Taxonomy" id="93684"/>
    <lineage>
        <taxon>Bacteria</taxon>
        <taxon>Pseudomonadati</taxon>
        <taxon>Pseudomonadota</taxon>
        <taxon>Alphaproteobacteria</taxon>
        <taxon>Rhodobacterales</taxon>
        <taxon>Roseobacteraceae</taxon>
        <taxon>Roseivivax</taxon>
    </lineage>
</organism>
<evidence type="ECO:0000313" key="3">
    <source>
        <dbReference type="Proteomes" id="UP000243106"/>
    </source>
</evidence>
<dbReference type="InterPro" id="IPR003646">
    <property type="entry name" value="SH3-like_bac-type"/>
</dbReference>